<accession>A0A0G0SYL8</accession>
<dbReference type="AlphaFoldDB" id="A0A0G0SYL8"/>
<proteinExistence type="inferred from homology"/>
<organism evidence="7 8">
    <name type="scientific">Candidatus Woesebacteria bacterium GW2011_GWA1_39_8</name>
    <dbReference type="NCBI Taxonomy" id="1618552"/>
    <lineage>
        <taxon>Bacteria</taxon>
        <taxon>Candidatus Woeseibacteriota</taxon>
    </lineage>
</organism>
<comment type="function">
    <text evidence="5 6">Binds directly to 23S ribosomal RNA and is necessary for the in vitro assembly process of the 50S ribosomal subunit. It is not involved in the protein synthesizing functions of that subunit.</text>
</comment>
<comment type="caution">
    <text evidence="7">The sequence shown here is derived from an EMBL/GenBank/DDBJ whole genome shotgun (WGS) entry which is preliminary data.</text>
</comment>
<evidence type="ECO:0000256" key="5">
    <source>
        <dbReference type="HAMAP-Rule" id="MF_00382"/>
    </source>
</evidence>
<dbReference type="GO" id="GO:0006412">
    <property type="term" value="P:translation"/>
    <property type="evidence" value="ECO:0007669"/>
    <property type="project" value="InterPro"/>
</dbReference>
<dbReference type="GO" id="GO:0000027">
    <property type="term" value="P:ribosomal large subunit assembly"/>
    <property type="evidence" value="ECO:0007669"/>
    <property type="project" value="UniProtKB-UniRule"/>
</dbReference>
<dbReference type="PRINTS" id="PR00062">
    <property type="entry name" value="RIBOSOMALL20"/>
</dbReference>
<dbReference type="PATRIC" id="fig|1618552.3.peg.83"/>
<dbReference type="GO" id="GO:0003735">
    <property type="term" value="F:structural constituent of ribosome"/>
    <property type="evidence" value="ECO:0007669"/>
    <property type="project" value="InterPro"/>
</dbReference>
<keyword evidence="2 5" id="KW-0689">Ribosomal protein</keyword>
<evidence type="ECO:0000256" key="6">
    <source>
        <dbReference type="RuleBase" id="RU000560"/>
    </source>
</evidence>
<dbReference type="Proteomes" id="UP000034793">
    <property type="component" value="Unassembled WGS sequence"/>
</dbReference>
<dbReference type="GO" id="GO:1990904">
    <property type="term" value="C:ribonucleoprotein complex"/>
    <property type="evidence" value="ECO:0007669"/>
    <property type="project" value="UniProtKB-KW"/>
</dbReference>
<dbReference type="SUPFAM" id="SSF74731">
    <property type="entry name" value="Ribosomal protein L20"/>
    <property type="match status" value="1"/>
</dbReference>
<comment type="similarity">
    <text evidence="1 5 6">Belongs to the bacterial ribosomal protein bL20 family.</text>
</comment>
<reference evidence="7 8" key="1">
    <citation type="journal article" date="2015" name="Nature">
        <title>rRNA introns, odd ribosomes, and small enigmatic genomes across a large radiation of phyla.</title>
        <authorList>
            <person name="Brown C.T."/>
            <person name="Hug L.A."/>
            <person name="Thomas B.C."/>
            <person name="Sharon I."/>
            <person name="Castelle C.J."/>
            <person name="Singh A."/>
            <person name="Wilkins M.J."/>
            <person name="Williams K.H."/>
            <person name="Banfield J.F."/>
        </authorList>
    </citation>
    <scope>NUCLEOTIDE SEQUENCE [LARGE SCALE GENOMIC DNA]</scope>
</reference>
<dbReference type="CDD" id="cd07026">
    <property type="entry name" value="Ribosomal_L20"/>
    <property type="match status" value="1"/>
</dbReference>
<evidence type="ECO:0000256" key="3">
    <source>
        <dbReference type="ARBA" id="ARBA00023274"/>
    </source>
</evidence>
<evidence type="ECO:0000313" key="7">
    <source>
        <dbReference type="EMBL" id="KKR30682.1"/>
    </source>
</evidence>
<evidence type="ECO:0000313" key="8">
    <source>
        <dbReference type="Proteomes" id="UP000034793"/>
    </source>
</evidence>
<keyword evidence="5 6" id="KW-0699">rRNA-binding</keyword>
<dbReference type="FunFam" id="1.10.1900.20:FF:000001">
    <property type="entry name" value="50S ribosomal protein L20"/>
    <property type="match status" value="1"/>
</dbReference>
<dbReference type="Pfam" id="PF00453">
    <property type="entry name" value="Ribosomal_L20"/>
    <property type="match status" value="1"/>
</dbReference>
<name>A0A0G0SYL8_9BACT</name>
<evidence type="ECO:0000256" key="2">
    <source>
        <dbReference type="ARBA" id="ARBA00022980"/>
    </source>
</evidence>
<dbReference type="Gene3D" id="1.10.1900.20">
    <property type="entry name" value="Ribosomal protein L20"/>
    <property type="match status" value="1"/>
</dbReference>
<protein>
    <recommendedName>
        <fullName evidence="4 5">Large ribosomal subunit protein bL20</fullName>
    </recommendedName>
</protein>
<dbReference type="GO" id="GO:0019843">
    <property type="term" value="F:rRNA binding"/>
    <property type="evidence" value="ECO:0007669"/>
    <property type="project" value="UniProtKB-UniRule"/>
</dbReference>
<gene>
    <name evidence="5" type="primary">rplT</name>
    <name evidence="7" type="ORF">UT61_C0003G0010</name>
</gene>
<dbReference type="EMBL" id="LBXL01000003">
    <property type="protein sequence ID" value="KKR30682.1"/>
    <property type="molecule type" value="Genomic_DNA"/>
</dbReference>
<dbReference type="GO" id="GO:0005840">
    <property type="term" value="C:ribosome"/>
    <property type="evidence" value="ECO:0007669"/>
    <property type="project" value="UniProtKB-KW"/>
</dbReference>
<dbReference type="NCBIfam" id="TIGR01032">
    <property type="entry name" value="rplT_bact"/>
    <property type="match status" value="1"/>
</dbReference>
<keyword evidence="3 5" id="KW-0687">Ribonucleoprotein</keyword>
<dbReference type="HAMAP" id="MF_00382">
    <property type="entry name" value="Ribosomal_bL20"/>
    <property type="match status" value="1"/>
</dbReference>
<dbReference type="InterPro" id="IPR005813">
    <property type="entry name" value="Ribosomal_bL20"/>
</dbReference>
<sequence>MARTKSIAARRHRKIKKAARGFMHARSRRVKSAKEALLHAGQYAYIGRKLRKRDLRSLWIKRLNAAVREHGMSYSKFISALKKNNIELDRKILADIAVSDPDTFAKIVSEVK</sequence>
<dbReference type="PANTHER" id="PTHR10986">
    <property type="entry name" value="39S RIBOSOMAL PROTEIN L20"/>
    <property type="match status" value="1"/>
</dbReference>
<dbReference type="InterPro" id="IPR035566">
    <property type="entry name" value="Ribosomal_protein_bL20_C"/>
</dbReference>
<evidence type="ECO:0000256" key="1">
    <source>
        <dbReference type="ARBA" id="ARBA00007698"/>
    </source>
</evidence>
<dbReference type="Gene3D" id="6.10.160.10">
    <property type="match status" value="1"/>
</dbReference>
<evidence type="ECO:0000256" key="4">
    <source>
        <dbReference type="ARBA" id="ARBA00035172"/>
    </source>
</evidence>
<keyword evidence="5 6" id="KW-0694">RNA-binding</keyword>